<comment type="caution">
    <text evidence="7">The sequence shown here is derived from an EMBL/GenBank/DDBJ whole genome shotgun (WGS) entry which is preliminary data.</text>
</comment>
<accession>A0ABS1W9D7</accession>
<dbReference type="InterPro" id="IPR032831">
    <property type="entry name" value="LptM_cons"/>
</dbReference>
<keyword evidence="5" id="KW-0998">Cell outer membrane</keyword>
<evidence type="ECO:0000256" key="1">
    <source>
        <dbReference type="ARBA" id="ARBA00004459"/>
    </source>
</evidence>
<evidence type="ECO:0000256" key="4">
    <source>
        <dbReference type="ARBA" id="ARBA00023139"/>
    </source>
</evidence>
<proteinExistence type="predicted"/>
<dbReference type="RefSeq" id="WP_203111156.1">
    <property type="nucleotide sequence ID" value="NZ_JADOBG010000021.1"/>
</dbReference>
<dbReference type="EMBL" id="JADWVN010000007">
    <property type="protein sequence ID" value="MBL7525970.1"/>
    <property type="molecule type" value="Genomic_DNA"/>
</dbReference>
<evidence type="ECO:0000256" key="2">
    <source>
        <dbReference type="ARBA" id="ARBA00022729"/>
    </source>
</evidence>
<keyword evidence="8" id="KW-1185">Reference proteome</keyword>
<name>A0ABS1W9D7_9GAMM</name>
<reference evidence="7 8" key="1">
    <citation type="submission" date="2020-12" db="EMBL/GenBank/DDBJ databases">
        <title>WGS of Legionella: environmental sample.</title>
        <authorList>
            <person name="Cristino S."/>
            <person name="Girolamini L."/>
            <person name="Salaris S."/>
            <person name="Pascale M.R."/>
            <person name="Mazzotta M."/>
            <person name="Orsini M."/>
            <person name="Grottola A."/>
        </authorList>
    </citation>
    <scope>NUCLEOTIDE SEQUENCE [LARGE SCALE GENOMIC DNA]</scope>
    <source>
        <strain evidence="7 8">30cs62</strain>
    </source>
</reference>
<comment type="subcellular location">
    <subcellularLocation>
        <location evidence="1">Cell outer membrane</location>
        <topology evidence="1">Lipid-anchor</topology>
    </subcellularLocation>
</comment>
<dbReference type="Proteomes" id="UP000809910">
    <property type="component" value="Unassembled WGS sequence"/>
</dbReference>
<dbReference type="NCBIfam" id="NF047847">
    <property type="entry name" value="SS_mature_LptM"/>
    <property type="match status" value="1"/>
</dbReference>
<evidence type="ECO:0000313" key="7">
    <source>
        <dbReference type="EMBL" id="MBL7525970.1"/>
    </source>
</evidence>
<keyword evidence="4" id="KW-0564">Palmitate</keyword>
<organism evidence="7 8">
    <name type="scientific">Legionella bononiensis</name>
    <dbReference type="NCBI Taxonomy" id="2793102"/>
    <lineage>
        <taxon>Bacteria</taxon>
        <taxon>Pseudomonadati</taxon>
        <taxon>Pseudomonadota</taxon>
        <taxon>Gammaproteobacteria</taxon>
        <taxon>Legionellales</taxon>
        <taxon>Legionellaceae</taxon>
        <taxon>Legionella</taxon>
    </lineage>
</organism>
<dbReference type="Pfam" id="PF13627">
    <property type="entry name" value="LptM_cons"/>
    <property type="match status" value="1"/>
</dbReference>
<evidence type="ECO:0000313" key="8">
    <source>
        <dbReference type="Proteomes" id="UP000809910"/>
    </source>
</evidence>
<protein>
    <submittedName>
        <fullName evidence="7">Lipoprotein</fullName>
    </submittedName>
</protein>
<evidence type="ECO:0000256" key="3">
    <source>
        <dbReference type="ARBA" id="ARBA00023136"/>
    </source>
</evidence>
<keyword evidence="2" id="KW-0732">Signal</keyword>
<keyword evidence="3" id="KW-0472">Membrane</keyword>
<sequence>MTRYFALLVCATVLFLTACGQKGPLYLPAPETATPTAKSS</sequence>
<evidence type="ECO:0000256" key="6">
    <source>
        <dbReference type="ARBA" id="ARBA00023288"/>
    </source>
</evidence>
<dbReference type="PROSITE" id="PS51257">
    <property type="entry name" value="PROKAR_LIPOPROTEIN"/>
    <property type="match status" value="1"/>
</dbReference>
<keyword evidence="6 7" id="KW-0449">Lipoprotein</keyword>
<evidence type="ECO:0000256" key="5">
    <source>
        <dbReference type="ARBA" id="ARBA00023237"/>
    </source>
</evidence>
<gene>
    <name evidence="7" type="ORF">I5282_05190</name>
</gene>